<dbReference type="Pfam" id="PF13963">
    <property type="entry name" value="Transpos_assoc"/>
    <property type="match status" value="1"/>
</dbReference>
<feature type="compositionally biased region" description="Polar residues" evidence="1">
    <location>
        <begin position="391"/>
        <end position="400"/>
    </location>
</feature>
<keyword evidence="2" id="KW-1133">Transmembrane helix</keyword>
<reference evidence="4" key="1">
    <citation type="submission" date="2018-11" db="EMBL/GenBank/DDBJ databases">
        <authorList>
            <consortium name="Genoscope - CEA"/>
            <person name="William W."/>
        </authorList>
    </citation>
    <scope>NUCLEOTIDE SEQUENCE</scope>
</reference>
<feature type="transmembrane region" description="Helical" evidence="2">
    <location>
        <begin position="151"/>
        <end position="172"/>
    </location>
</feature>
<proteinExistence type="predicted"/>
<dbReference type="InterPro" id="IPR029480">
    <property type="entry name" value="Transpos_assoc"/>
</dbReference>
<gene>
    <name evidence="4" type="ORF">BOLC4T22902H</name>
</gene>
<evidence type="ECO:0000313" key="4">
    <source>
        <dbReference type="EMBL" id="VDD06214.1"/>
    </source>
</evidence>
<organism evidence="4">
    <name type="scientific">Brassica oleracea</name>
    <name type="common">Wild cabbage</name>
    <dbReference type="NCBI Taxonomy" id="3712"/>
    <lineage>
        <taxon>Eukaryota</taxon>
        <taxon>Viridiplantae</taxon>
        <taxon>Streptophyta</taxon>
        <taxon>Embryophyta</taxon>
        <taxon>Tracheophyta</taxon>
        <taxon>Spermatophyta</taxon>
        <taxon>Magnoliopsida</taxon>
        <taxon>eudicotyledons</taxon>
        <taxon>Gunneridae</taxon>
        <taxon>Pentapetalae</taxon>
        <taxon>rosids</taxon>
        <taxon>malvids</taxon>
        <taxon>Brassicales</taxon>
        <taxon>Brassicaceae</taxon>
        <taxon>Brassiceae</taxon>
        <taxon>Brassica</taxon>
    </lineage>
</organism>
<protein>
    <recommendedName>
        <fullName evidence="3">Transposase-associated domain-containing protein</fullName>
    </recommendedName>
</protein>
<name>A0A3P6BYR5_BRAOL</name>
<evidence type="ECO:0000256" key="1">
    <source>
        <dbReference type="SAM" id="MobiDB-lite"/>
    </source>
</evidence>
<evidence type="ECO:0000256" key="2">
    <source>
        <dbReference type="SAM" id="Phobius"/>
    </source>
</evidence>
<feature type="region of interest" description="Disordered" evidence="1">
    <location>
        <begin position="376"/>
        <end position="400"/>
    </location>
</feature>
<accession>A0A3P6BYR5</accession>
<keyword evidence="2" id="KW-0472">Membrane</keyword>
<evidence type="ECO:0000259" key="3">
    <source>
        <dbReference type="Pfam" id="PF13963"/>
    </source>
</evidence>
<dbReference type="EMBL" id="LR031873">
    <property type="protein sequence ID" value="VDD06214.1"/>
    <property type="molecule type" value="Genomic_DNA"/>
</dbReference>
<feature type="domain" description="Transposase-associated" evidence="3">
    <location>
        <begin position="176"/>
        <end position="226"/>
    </location>
</feature>
<dbReference type="AlphaFoldDB" id="A0A3P6BYR5"/>
<keyword evidence="2" id="KW-0812">Transmembrane</keyword>
<sequence length="400" mass="46062">MVPSHIFITDVDLVPKEEELMGIDMLLLNEKGALRFVGVIKSTFSDHEQSAQCIMVDLQGDRYEPYFLYTKPTVQGQVFYIEEVDALADELLEELSLEDPLQHALTIEREVEVIENLESTAYGMMLDSHKGFVSKDQYEELPKKVFHYFPLYIPFHFLHISFLLGISLYLTIQRLFQRQPEAETGMLRCPCSNCKNRKIIKEWDVWTHLYLNGFTRSYKIWYHHRETDYEYGSTSEPQHAVRLEEPIRMDVDYGVGTEQMVNDHFRGEDLPNAEAMRFYDMLDDGKQPLRSSTTYDVGVCSASGDDVYYENIREIMEIKYPGMVGLRLTSHSNYLRSLPAPRATSRSDVPRSLCVVYLLTDIPGGTCVSCKCSNGQRLSGDEPSNEMDGIPSNQTRHPIR</sequence>